<keyword evidence="1" id="KW-0614">Plasmid</keyword>
<sequence length="254" mass="29590">MERLSDIEEYKDIIFLCKFVDPQFLDSLLDGNLYMNTLGHFIAQEEKTKIRGQGDKYEGAHVFEVQNVQLIDPKTGAVIANSKNGMFKERYEGVRDIPVFCFTKFTAEDFKVLEKGEGTVSIMLDIDEEEKDKFLENFGSTAVMLPGGFINMIEEDALKQNHKFTIKSIKYEDYKVISKERKEAFEEKSVEIITWKDKFFEYQREMRFAILNNPTKEPMIFKMRSIRGGAMIIEADKFLKGCIIQLNFNEIEQD</sequence>
<protein>
    <submittedName>
        <fullName evidence="1">Uncharacterized protein</fullName>
    </submittedName>
</protein>
<dbReference type="Proteomes" id="UP000005259">
    <property type="component" value="Plasmid p02"/>
</dbReference>
<gene>
    <name evidence="1" type="ORF">BTG_32018</name>
</gene>
<dbReference type="KEGG" id="bti:BTG_32018"/>
<organism evidence="1 2">
    <name type="scientific">Bacillus thuringiensis HD-771</name>
    <dbReference type="NCBI Taxonomy" id="1218175"/>
    <lineage>
        <taxon>Bacteria</taxon>
        <taxon>Bacillati</taxon>
        <taxon>Bacillota</taxon>
        <taxon>Bacilli</taxon>
        <taxon>Bacillales</taxon>
        <taxon>Bacillaceae</taxon>
        <taxon>Bacillus</taxon>
        <taxon>Bacillus cereus group</taxon>
    </lineage>
</organism>
<evidence type="ECO:0000313" key="2">
    <source>
        <dbReference type="Proteomes" id="UP000005259"/>
    </source>
</evidence>
<dbReference type="AlphaFoldDB" id="A0A9W3P130"/>
<accession>A0A9W3P130</accession>
<proteinExistence type="predicted"/>
<dbReference type="EMBL" id="CP003754">
    <property type="protein sequence ID" value="AFQ19740.1"/>
    <property type="molecule type" value="Genomic_DNA"/>
</dbReference>
<reference evidence="1 2" key="1">
    <citation type="submission" date="2012-08" db="EMBL/GenBank/DDBJ databases">
        <authorList>
            <person name="Doggett N."/>
            <person name="Teshima H."/>
            <person name="Bruce D."/>
            <person name="Detter J.C."/>
            <person name="Johnson S.L."/>
            <person name="Han C."/>
        </authorList>
    </citation>
    <scope>NUCLEOTIDE SEQUENCE [LARGE SCALE GENOMIC DNA]</scope>
    <source>
        <strain evidence="1 2">HD-771</strain>
        <plasmid evidence="1 2">p02</plasmid>
    </source>
</reference>
<evidence type="ECO:0000313" key="1">
    <source>
        <dbReference type="EMBL" id="AFQ19740.1"/>
    </source>
</evidence>
<geneLocation type="plasmid" evidence="1 2">
    <name>p02</name>
</geneLocation>
<dbReference type="RefSeq" id="WP_000440561.1">
    <property type="nucleotide sequence ID" value="NC_018501.1"/>
</dbReference>
<name>A0A9W3P130_BACTU</name>